<gene>
    <name evidence="2" type="ORF">M378DRAFT_352926</name>
</gene>
<evidence type="ECO:0000256" key="1">
    <source>
        <dbReference type="SAM" id="MobiDB-lite"/>
    </source>
</evidence>
<feature type="region of interest" description="Disordered" evidence="1">
    <location>
        <begin position="36"/>
        <end position="75"/>
    </location>
</feature>
<name>A0A0C2WYF8_AMAMK</name>
<accession>A0A0C2WYF8</accession>
<proteinExistence type="predicted"/>
<keyword evidence="3" id="KW-1185">Reference proteome</keyword>
<dbReference type="OrthoDB" id="6270329at2759"/>
<protein>
    <submittedName>
        <fullName evidence="2">Uncharacterized protein</fullName>
    </submittedName>
</protein>
<dbReference type="InParanoid" id="A0A0C2WYF8"/>
<dbReference type="EMBL" id="KN818234">
    <property type="protein sequence ID" value="KIL66862.1"/>
    <property type="molecule type" value="Genomic_DNA"/>
</dbReference>
<feature type="compositionally biased region" description="Low complexity" evidence="1">
    <location>
        <begin position="36"/>
        <end position="68"/>
    </location>
</feature>
<reference evidence="2 3" key="1">
    <citation type="submission" date="2014-04" db="EMBL/GenBank/DDBJ databases">
        <title>Evolutionary Origins and Diversification of the Mycorrhizal Mutualists.</title>
        <authorList>
            <consortium name="DOE Joint Genome Institute"/>
            <consortium name="Mycorrhizal Genomics Consortium"/>
            <person name="Kohler A."/>
            <person name="Kuo A."/>
            <person name="Nagy L.G."/>
            <person name="Floudas D."/>
            <person name="Copeland A."/>
            <person name="Barry K.W."/>
            <person name="Cichocki N."/>
            <person name="Veneault-Fourrey C."/>
            <person name="LaButti K."/>
            <person name="Lindquist E.A."/>
            <person name="Lipzen A."/>
            <person name="Lundell T."/>
            <person name="Morin E."/>
            <person name="Murat C."/>
            <person name="Riley R."/>
            <person name="Ohm R."/>
            <person name="Sun H."/>
            <person name="Tunlid A."/>
            <person name="Henrissat B."/>
            <person name="Grigoriev I.V."/>
            <person name="Hibbett D.S."/>
            <person name="Martin F."/>
        </authorList>
    </citation>
    <scope>NUCLEOTIDE SEQUENCE [LARGE SCALE GENOMIC DNA]</scope>
    <source>
        <strain evidence="2 3">Koide BX008</strain>
    </source>
</reference>
<evidence type="ECO:0000313" key="2">
    <source>
        <dbReference type="EMBL" id="KIL66862.1"/>
    </source>
</evidence>
<organism evidence="2 3">
    <name type="scientific">Amanita muscaria (strain Koide BX008)</name>
    <dbReference type="NCBI Taxonomy" id="946122"/>
    <lineage>
        <taxon>Eukaryota</taxon>
        <taxon>Fungi</taxon>
        <taxon>Dikarya</taxon>
        <taxon>Basidiomycota</taxon>
        <taxon>Agaricomycotina</taxon>
        <taxon>Agaricomycetes</taxon>
        <taxon>Agaricomycetidae</taxon>
        <taxon>Agaricales</taxon>
        <taxon>Pluteineae</taxon>
        <taxon>Amanitaceae</taxon>
        <taxon>Amanita</taxon>
    </lineage>
</organism>
<dbReference type="AlphaFoldDB" id="A0A0C2WYF8"/>
<dbReference type="HOGENOM" id="CLU_1234715_0_0_1"/>
<evidence type="ECO:0000313" key="3">
    <source>
        <dbReference type="Proteomes" id="UP000054549"/>
    </source>
</evidence>
<sequence length="224" mass="23584">MFCRAHISDWLRSKESSGLCPSCDTVCVLPLVADESSPSHSRTSSSASTASSSSTSSSSSSSESGSSTRVNTRSNFSSSVTLTVNTPTANEETEDLWDVKSAWKKDGGGSLDFVEMVREVMGDVVSGSMEFVGLSGGVRASGRKSQVTQQAKQVATPPGTTDIEREFKFSPKKLVKEVSGLTLGLGRLGGVTEVEDVDEIGEAGVAKRMVSIVGLVVVLFVLFK</sequence>
<dbReference type="Proteomes" id="UP000054549">
    <property type="component" value="Unassembled WGS sequence"/>
</dbReference>